<dbReference type="Proteomes" id="UP000001422">
    <property type="component" value="Chromosome"/>
</dbReference>
<dbReference type="Pfam" id="PF01053">
    <property type="entry name" value="Cys_Met_Meta_PP"/>
    <property type="match status" value="1"/>
</dbReference>
<organism evidence="4 5">
    <name type="scientific">Parasynechococcus marenigrum (strain WH8102)</name>
    <dbReference type="NCBI Taxonomy" id="84588"/>
    <lineage>
        <taxon>Bacteria</taxon>
        <taxon>Bacillati</taxon>
        <taxon>Cyanobacteriota</taxon>
        <taxon>Cyanophyceae</taxon>
        <taxon>Synechococcales</taxon>
        <taxon>Prochlorococcaceae</taxon>
        <taxon>Parasynechococcus</taxon>
        <taxon>Parasynechococcus marenigrum</taxon>
    </lineage>
</organism>
<keyword evidence="2 3" id="KW-0663">Pyridoxal phosphate</keyword>
<evidence type="ECO:0000313" key="5">
    <source>
        <dbReference type="Proteomes" id="UP000001422"/>
    </source>
</evidence>
<dbReference type="InterPro" id="IPR015424">
    <property type="entry name" value="PyrdxlP-dep_Trfase"/>
</dbReference>
<dbReference type="GO" id="GO:0019346">
    <property type="term" value="P:transsulfuration"/>
    <property type="evidence" value="ECO:0007669"/>
    <property type="project" value="InterPro"/>
</dbReference>
<dbReference type="InterPro" id="IPR015421">
    <property type="entry name" value="PyrdxlP-dep_Trfase_major"/>
</dbReference>
<dbReference type="SUPFAM" id="SSF53383">
    <property type="entry name" value="PLP-dependent transferases"/>
    <property type="match status" value="1"/>
</dbReference>
<dbReference type="RefSeq" id="WP_011127541.1">
    <property type="nucleotide sequence ID" value="NC_005070.1"/>
</dbReference>
<dbReference type="Gene3D" id="3.40.640.10">
    <property type="entry name" value="Type I PLP-dependent aspartate aminotransferase-like (Major domain)"/>
    <property type="match status" value="1"/>
</dbReference>
<dbReference type="PANTHER" id="PTHR42699">
    <property type="match status" value="1"/>
</dbReference>
<dbReference type="STRING" id="84588.SYNW0674"/>
<dbReference type="GO" id="GO:0003962">
    <property type="term" value="F:cystathionine gamma-synthase activity"/>
    <property type="evidence" value="ECO:0007669"/>
    <property type="project" value="TreeGrafter"/>
</dbReference>
<dbReference type="InterPro" id="IPR015422">
    <property type="entry name" value="PyrdxlP-dep_Trfase_small"/>
</dbReference>
<evidence type="ECO:0000313" key="4">
    <source>
        <dbReference type="EMBL" id="CAE07189.1"/>
    </source>
</evidence>
<dbReference type="EMBL" id="BX569690">
    <property type="protein sequence ID" value="CAE07189.1"/>
    <property type="molecule type" value="Genomic_DNA"/>
</dbReference>
<protein>
    <submittedName>
        <fullName evidence="4">Possible cystathionine gamma-synthase</fullName>
    </submittedName>
</protein>
<keyword evidence="5" id="KW-1185">Reference proteome</keyword>
<dbReference type="eggNOG" id="COG0626">
    <property type="taxonomic scope" value="Bacteria"/>
</dbReference>
<name>Q7U8E6_PARMW</name>
<dbReference type="InterPro" id="IPR051750">
    <property type="entry name" value="Trans-sulfuration_enzymes"/>
</dbReference>
<proteinExistence type="inferred from homology"/>
<sequence>MSPRDLLSEPCWQGADLGHPLPDATHAVSMALPRWQDVIAYEEQDPSCRQALQTIYPRFGLHPLLQTLSGQLALDGLTAWPYATEAAARAAEAHCRRKAPQAHTQLTSSGPLVALHTDASASPHAKAFWQHTGLGASSRQAAVALGVEQSPSAEDAEAARTSIRQRLAAIHGIEAERISLHPAGMAGLHAALTAIQQLRPQRPTLQLGFPYVDVLKQPQVVFHGGELLQPQTLTEVEAALDQHQPAAVIVELPSNPLLRCVDLPAVSEMAHSRGIPVIADDTIGTGINLNALPYADLIFTSLTKSFAGRGDVMAGSLLVSPHSRWSTQLLQAITTPAPLGDGDAIALEQASRDVNKRVPQLDRHCLQLAQHLDHHSAVRQVLHPKNCVNFRGLMRPNAGYGCLLSFVLNDATRTQRVFDALRVSKGPSLGTHFTLACPYTQLAHYDELDWAADCGVPAHLLRVSVGLEDPNELWQRFAMALES</sequence>
<dbReference type="PANTHER" id="PTHR42699:SF1">
    <property type="entry name" value="CYSTATHIONINE GAMMA-SYNTHASE-RELATED"/>
    <property type="match status" value="1"/>
</dbReference>
<dbReference type="Gene3D" id="3.90.1150.10">
    <property type="entry name" value="Aspartate Aminotransferase, domain 1"/>
    <property type="match status" value="1"/>
</dbReference>
<gene>
    <name evidence="4" type="ordered locus">SYNW0674</name>
</gene>
<evidence type="ECO:0000256" key="1">
    <source>
        <dbReference type="ARBA" id="ARBA00001933"/>
    </source>
</evidence>
<reference evidence="4 5" key="1">
    <citation type="journal article" date="2003" name="Nature">
        <title>The genome of a motile marine Synechococcus.</title>
        <authorList>
            <person name="Palenik B."/>
            <person name="Brahamsha B."/>
            <person name="Larimer F."/>
            <person name="Land M."/>
            <person name="Hauser L."/>
            <person name="Chain P."/>
            <person name="Lamerdin J."/>
            <person name="Regala W."/>
            <person name="Allen E.A."/>
            <person name="McCarren J."/>
            <person name="Paulsen I."/>
            <person name="Dufresne A."/>
            <person name="Partensky F."/>
            <person name="Webb E."/>
            <person name="Waterbury J."/>
        </authorList>
    </citation>
    <scope>NUCLEOTIDE SEQUENCE [LARGE SCALE GENOMIC DNA]</scope>
    <source>
        <strain evidence="4 5">WH8102</strain>
    </source>
</reference>
<evidence type="ECO:0000256" key="3">
    <source>
        <dbReference type="RuleBase" id="RU362118"/>
    </source>
</evidence>
<comment type="cofactor">
    <cofactor evidence="1 3">
        <name>pyridoxal 5'-phosphate</name>
        <dbReference type="ChEBI" id="CHEBI:597326"/>
    </cofactor>
</comment>
<dbReference type="HOGENOM" id="CLU_011302_1_0_3"/>
<dbReference type="KEGG" id="syw:SYNW0674"/>
<dbReference type="GO" id="GO:0030170">
    <property type="term" value="F:pyridoxal phosphate binding"/>
    <property type="evidence" value="ECO:0007669"/>
    <property type="project" value="InterPro"/>
</dbReference>
<evidence type="ECO:0000256" key="2">
    <source>
        <dbReference type="ARBA" id="ARBA00022898"/>
    </source>
</evidence>
<comment type="similarity">
    <text evidence="3">Belongs to the trans-sulfuration enzymes family.</text>
</comment>
<dbReference type="AlphaFoldDB" id="Q7U8E6"/>
<dbReference type="InterPro" id="IPR000277">
    <property type="entry name" value="Cys/Met-Metab_PyrdxlP-dep_enz"/>
</dbReference>
<accession>Q7U8E6</accession>